<keyword evidence="4 11" id="KW-0285">Flavoprotein</keyword>
<dbReference type="PANTHER" id="PTHR30040:SF2">
    <property type="entry name" value="FAD:PROTEIN FMN TRANSFERASE"/>
    <property type="match status" value="1"/>
</dbReference>
<comment type="catalytic activity">
    <reaction evidence="10 11 12">
        <text>L-threonyl-[protein] + FAD = FMN-L-threonyl-[protein] + AMP + H(+)</text>
        <dbReference type="Rhea" id="RHEA:36847"/>
        <dbReference type="Rhea" id="RHEA-COMP:11060"/>
        <dbReference type="Rhea" id="RHEA-COMP:11061"/>
        <dbReference type="ChEBI" id="CHEBI:15378"/>
        <dbReference type="ChEBI" id="CHEBI:30013"/>
        <dbReference type="ChEBI" id="CHEBI:57692"/>
        <dbReference type="ChEBI" id="CHEBI:74257"/>
        <dbReference type="ChEBI" id="CHEBI:456215"/>
        <dbReference type="EC" id="2.7.1.180"/>
    </reaction>
</comment>
<evidence type="ECO:0000256" key="3">
    <source>
        <dbReference type="ARBA" id="ARBA00016337"/>
    </source>
</evidence>
<evidence type="ECO:0000256" key="8">
    <source>
        <dbReference type="ARBA" id="ARBA00022842"/>
    </source>
</evidence>
<dbReference type="GO" id="GO:0016740">
    <property type="term" value="F:transferase activity"/>
    <property type="evidence" value="ECO:0007669"/>
    <property type="project" value="UniProtKB-KW"/>
</dbReference>
<keyword evidence="12" id="KW-0997">Cell inner membrane</keyword>
<comment type="function">
    <text evidence="12">Flavin transferase that catalyzes the transfer of the FMN moiety of FAD and its covalent binding to the hydroxyl group of a threonine residue in a target flavoprotein.</text>
</comment>
<evidence type="ECO:0000256" key="7">
    <source>
        <dbReference type="ARBA" id="ARBA00022827"/>
    </source>
</evidence>
<evidence type="ECO:0000256" key="5">
    <source>
        <dbReference type="ARBA" id="ARBA00022679"/>
    </source>
</evidence>
<dbReference type="PIRSF" id="PIRSF006268">
    <property type="entry name" value="ApbE"/>
    <property type="match status" value="1"/>
</dbReference>
<accession>A0ABV9I1F2</accession>
<evidence type="ECO:0000256" key="4">
    <source>
        <dbReference type="ARBA" id="ARBA00022630"/>
    </source>
</evidence>
<comment type="subcellular location">
    <subcellularLocation>
        <location evidence="12">Cell inner membrane</location>
        <topology evidence="12">Lipid-anchor</topology>
        <orientation evidence="12">Periplasmic side</orientation>
    </subcellularLocation>
</comment>
<evidence type="ECO:0000256" key="9">
    <source>
        <dbReference type="ARBA" id="ARBA00031306"/>
    </source>
</evidence>
<keyword evidence="6 11" id="KW-0479">Metal-binding</keyword>
<dbReference type="EMBL" id="JBHSFV010000013">
    <property type="protein sequence ID" value="MFC4635938.1"/>
    <property type="molecule type" value="Genomic_DNA"/>
</dbReference>
<evidence type="ECO:0000256" key="12">
    <source>
        <dbReference type="RuleBase" id="RU363002"/>
    </source>
</evidence>
<name>A0ABV9I1F2_9FLAO</name>
<evidence type="ECO:0000313" key="13">
    <source>
        <dbReference type="EMBL" id="MFC4635938.1"/>
    </source>
</evidence>
<proteinExistence type="inferred from homology"/>
<sequence length="337" mass="37014">MMKYILLIVLIGLVSCTTEVSDEITIQGEAFGTTYAITYFGKYEKSPRIKRGIDSVVQVVNKSMSTYIPESDISKINKGDSTIVVDDMFTDVFTLSRKLHSLTNGYFDPTVGGLRNAYGFGDTKPLAVIDSVALDSMMRYVGFDKVTLSPKGTIQKEYPEIYFDFNAIAKGYGIDRIAVFLQEEAISDFLIELGGELRAQGKHQLKDKSWIVGVESLDSSVEDRRAAAAVRLPNKSMAGSGNYRKNRIDSLTGKQYVHTINPLTGSAEKSDVLSANVIAPTCAEADAWATAFMAMGLERSKALLATQKDIEAYLVFSDGENSIDTYVTVGFEKLIVE</sequence>
<dbReference type="Proteomes" id="UP001596043">
    <property type="component" value="Unassembled WGS sequence"/>
</dbReference>
<keyword evidence="12" id="KW-0449">Lipoprotein</keyword>
<dbReference type="RefSeq" id="WP_379981651.1">
    <property type="nucleotide sequence ID" value="NZ_JBHSFV010000013.1"/>
</dbReference>
<dbReference type="Pfam" id="PF02424">
    <property type="entry name" value="ApbE"/>
    <property type="match status" value="1"/>
</dbReference>
<evidence type="ECO:0000256" key="11">
    <source>
        <dbReference type="PIRNR" id="PIRNR006268"/>
    </source>
</evidence>
<protein>
    <recommendedName>
        <fullName evidence="3 11">FAD:protein FMN transferase</fullName>
        <ecNumber evidence="2 11">2.7.1.180</ecNumber>
    </recommendedName>
    <alternativeName>
        <fullName evidence="9 11">Flavin transferase</fullName>
    </alternativeName>
</protein>
<evidence type="ECO:0000256" key="2">
    <source>
        <dbReference type="ARBA" id="ARBA00011955"/>
    </source>
</evidence>
<dbReference type="Gene3D" id="3.10.520.10">
    <property type="entry name" value="ApbE-like domains"/>
    <property type="match status" value="1"/>
</dbReference>
<keyword evidence="5 11" id="KW-0808">Transferase</keyword>
<dbReference type="InterPro" id="IPR024932">
    <property type="entry name" value="ApbE"/>
</dbReference>
<keyword evidence="12" id="KW-0472">Membrane</keyword>
<gene>
    <name evidence="13" type="ORF">ACFO3O_18650</name>
</gene>
<comment type="similarity">
    <text evidence="11 12">Belongs to the ApbE family.</text>
</comment>
<keyword evidence="12" id="KW-1003">Cell membrane</keyword>
<dbReference type="PROSITE" id="PS51257">
    <property type="entry name" value="PROKAR_LIPOPROTEIN"/>
    <property type="match status" value="1"/>
</dbReference>
<evidence type="ECO:0000256" key="10">
    <source>
        <dbReference type="ARBA" id="ARBA00048540"/>
    </source>
</evidence>
<keyword evidence="14" id="KW-1185">Reference proteome</keyword>
<dbReference type="SUPFAM" id="SSF143631">
    <property type="entry name" value="ApbE-like"/>
    <property type="match status" value="1"/>
</dbReference>
<comment type="cofactor">
    <cofactor evidence="1 12">
        <name>Mg(2+)</name>
        <dbReference type="ChEBI" id="CHEBI:18420"/>
    </cofactor>
</comment>
<keyword evidence="7 11" id="KW-0274">FAD</keyword>
<dbReference type="EC" id="2.7.1.180" evidence="2 11"/>
<reference evidence="14" key="1">
    <citation type="journal article" date="2019" name="Int. J. Syst. Evol. Microbiol.">
        <title>The Global Catalogue of Microorganisms (GCM) 10K type strain sequencing project: providing services to taxonomists for standard genome sequencing and annotation.</title>
        <authorList>
            <consortium name="The Broad Institute Genomics Platform"/>
            <consortium name="The Broad Institute Genome Sequencing Center for Infectious Disease"/>
            <person name="Wu L."/>
            <person name="Ma J."/>
        </authorList>
    </citation>
    <scope>NUCLEOTIDE SEQUENCE [LARGE SCALE GENOMIC DNA]</scope>
    <source>
        <strain evidence="14">YJ-61-S</strain>
    </source>
</reference>
<dbReference type="InterPro" id="IPR003374">
    <property type="entry name" value="ApbE-like_sf"/>
</dbReference>
<comment type="caution">
    <text evidence="13">The sequence shown here is derived from an EMBL/GenBank/DDBJ whole genome shotgun (WGS) entry which is preliminary data.</text>
</comment>
<keyword evidence="8 11" id="KW-0460">Magnesium</keyword>
<evidence type="ECO:0000256" key="6">
    <source>
        <dbReference type="ARBA" id="ARBA00022723"/>
    </source>
</evidence>
<evidence type="ECO:0000313" key="14">
    <source>
        <dbReference type="Proteomes" id="UP001596043"/>
    </source>
</evidence>
<evidence type="ECO:0000256" key="1">
    <source>
        <dbReference type="ARBA" id="ARBA00001946"/>
    </source>
</evidence>
<dbReference type="PANTHER" id="PTHR30040">
    <property type="entry name" value="THIAMINE BIOSYNTHESIS LIPOPROTEIN APBE"/>
    <property type="match status" value="1"/>
</dbReference>
<organism evidence="13 14">
    <name type="scientific">Dokdonia ponticola</name>
    <dbReference type="NCBI Taxonomy" id="2041041"/>
    <lineage>
        <taxon>Bacteria</taxon>
        <taxon>Pseudomonadati</taxon>
        <taxon>Bacteroidota</taxon>
        <taxon>Flavobacteriia</taxon>
        <taxon>Flavobacteriales</taxon>
        <taxon>Flavobacteriaceae</taxon>
        <taxon>Dokdonia</taxon>
    </lineage>
</organism>